<proteinExistence type="predicted"/>
<gene>
    <name evidence="2" type="ORF">PVK06_037488</name>
</gene>
<feature type="signal peptide" evidence="1">
    <location>
        <begin position="1"/>
        <end position="34"/>
    </location>
</feature>
<accession>A0ABR0MXG6</accession>
<evidence type="ECO:0000256" key="1">
    <source>
        <dbReference type="SAM" id="SignalP"/>
    </source>
</evidence>
<keyword evidence="1" id="KW-0732">Signal</keyword>
<evidence type="ECO:0000313" key="2">
    <source>
        <dbReference type="EMBL" id="KAK5782981.1"/>
    </source>
</evidence>
<evidence type="ECO:0000313" key="3">
    <source>
        <dbReference type="Proteomes" id="UP001358586"/>
    </source>
</evidence>
<feature type="chain" id="PRO_5047088824" evidence="1">
    <location>
        <begin position="35"/>
        <end position="109"/>
    </location>
</feature>
<protein>
    <submittedName>
        <fullName evidence="2">Uncharacterized protein</fullName>
    </submittedName>
</protein>
<organism evidence="2 3">
    <name type="scientific">Gossypium arboreum</name>
    <name type="common">Tree cotton</name>
    <name type="synonym">Gossypium nanking</name>
    <dbReference type="NCBI Taxonomy" id="29729"/>
    <lineage>
        <taxon>Eukaryota</taxon>
        <taxon>Viridiplantae</taxon>
        <taxon>Streptophyta</taxon>
        <taxon>Embryophyta</taxon>
        <taxon>Tracheophyta</taxon>
        <taxon>Spermatophyta</taxon>
        <taxon>Magnoliopsida</taxon>
        <taxon>eudicotyledons</taxon>
        <taxon>Gunneridae</taxon>
        <taxon>Pentapetalae</taxon>
        <taxon>rosids</taxon>
        <taxon>malvids</taxon>
        <taxon>Malvales</taxon>
        <taxon>Malvaceae</taxon>
        <taxon>Malvoideae</taxon>
        <taxon>Gossypium</taxon>
    </lineage>
</organism>
<keyword evidence="3" id="KW-1185">Reference proteome</keyword>
<name>A0ABR0MXG6_GOSAR</name>
<dbReference type="Proteomes" id="UP001358586">
    <property type="component" value="Chromosome 11"/>
</dbReference>
<comment type="caution">
    <text evidence="2">The sequence shown here is derived from an EMBL/GenBank/DDBJ whole genome shotgun (WGS) entry which is preliminary data.</text>
</comment>
<reference evidence="2 3" key="1">
    <citation type="submission" date="2023-03" db="EMBL/GenBank/DDBJ databases">
        <title>WGS of Gossypium arboreum.</title>
        <authorList>
            <person name="Yu D."/>
        </authorList>
    </citation>
    <scope>NUCLEOTIDE SEQUENCE [LARGE SCALE GENOMIC DNA]</scope>
    <source>
        <tissue evidence="2">Leaf</tissue>
    </source>
</reference>
<dbReference type="EMBL" id="JARKNE010000011">
    <property type="protein sequence ID" value="KAK5782981.1"/>
    <property type="molecule type" value="Genomic_DNA"/>
</dbReference>
<sequence>MTQTVTRAATSTLMCHITLSFLLLKLLLSSKSITHPPPIPSLYFSHYPFTPLSHVVRCLPLAPTLFTSTRCHINHFENSAYSLFNSGSNFNDQLPIEMAPLFSGCDYEH</sequence>